<reference evidence="1" key="1">
    <citation type="submission" date="2020-01" db="EMBL/GenBank/DDBJ databases">
        <authorList>
            <person name="Meier V. D."/>
            <person name="Meier V D."/>
        </authorList>
    </citation>
    <scope>NUCLEOTIDE SEQUENCE</scope>
    <source>
        <strain evidence="1">HLG_WM_MAG_06</strain>
    </source>
</reference>
<protein>
    <recommendedName>
        <fullName evidence="2">Rhs family protein</fullName>
    </recommendedName>
</protein>
<dbReference type="Gene3D" id="2.180.10.10">
    <property type="entry name" value="RHS repeat-associated core"/>
    <property type="match status" value="1"/>
</dbReference>
<dbReference type="EMBL" id="CACVAP010000060">
    <property type="protein sequence ID" value="CAA6810643.1"/>
    <property type="molecule type" value="Genomic_DNA"/>
</dbReference>
<evidence type="ECO:0000313" key="1">
    <source>
        <dbReference type="EMBL" id="CAA6810643.1"/>
    </source>
</evidence>
<proteinExistence type="predicted"/>
<dbReference type="AlphaFoldDB" id="A0A6S6T629"/>
<gene>
    <name evidence="1" type="ORF">HELGO_WM18191</name>
</gene>
<name>A0A6S6T629_9BACT</name>
<organism evidence="1">
    <name type="scientific">uncultured Sulfurovum sp</name>
    <dbReference type="NCBI Taxonomy" id="269237"/>
    <lineage>
        <taxon>Bacteria</taxon>
        <taxon>Pseudomonadati</taxon>
        <taxon>Campylobacterota</taxon>
        <taxon>Epsilonproteobacteria</taxon>
        <taxon>Campylobacterales</taxon>
        <taxon>Sulfurovaceae</taxon>
        <taxon>Sulfurovum</taxon>
        <taxon>environmental samples</taxon>
    </lineage>
</organism>
<sequence length="156" mass="17977">MYFNYDSNQNIIKILADNNRGEVETLEYNYDELSQLNKAVHSQNSIHLDYNEKGAISTQTQNGIAIESVYEKGNNQLKLLGFLDQSIAYGYDEGLNLSKIISNQTQAIELKYDKNSIVTQRSYPNRNKETLTYDENYNLTQTASKKEVKYKESRVP</sequence>
<accession>A0A6S6T629</accession>
<evidence type="ECO:0008006" key="2">
    <source>
        <dbReference type="Google" id="ProtNLM"/>
    </source>
</evidence>